<dbReference type="EMBL" id="AP024714">
    <property type="protein sequence ID" value="BCX82145.1"/>
    <property type="molecule type" value="Genomic_DNA"/>
</dbReference>
<dbReference type="Proteomes" id="UP001321825">
    <property type="component" value="Chromosome"/>
</dbReference>
<feature type="transmembrane region" description="Helical" evidence="6">
    <location>
        <begin position="324"/>
        <end position="345"/>
    </location>
</feature>
<evidence type="ECO:0000256" key="5">
    <source>
        <dbReference type="SAM" id="MobiDB-lite"/>
    </source>
</evidence>
<evidence type="ECO:0000259" key="7">
    <source>
        <dbReference type="Pfam" id="PF04932"/>
    </source>
</evidence>
<dbReference type="RefSeq" id="WP_317704555.1">
    <property type="nucleotide sequence ID" value="NZ_AP024714.1"/>
</dbReference>
<evidence type="ECO:0000256" key="6">
    <source>
        <dbReference type="SAM" id="Phobius"/>
    </source>
</evidence>
<evidence type="ECO:0000256" key="1">
    <source>
        <dbReference type="ARBA" id="ARBA00004141"/>
    </source>
</evidence>
<organism evidence="9 10">
    <name type="scientific">Methylomarinovum caldicuralii</name>
    <dbReference type="NCBI Taxonomy" id="438856"/>
    <lineage>
        <taxon>Bacteria</taxon>
        <taxon>Pseudomonadati</taxon>
        <taxon>Pseudomonadota</taxon>
        <taxon>Gammaproteobacteria</taxon>
        <taxon>Methylococcales</taxon>
        <taxon>Methylothermaceae</taxon>
        <taxon>Methylomarinovum</taxon>
    </lineage>
</organism>
<feature type="transmembrane region" description="Helical" evidence="6">
    <location>
        <begin position="240"/>
        <end position="257"/>
    </location>
</feature>
<feature type="transmembrane region" description="Helical" evidence="6">
    <location>
        <begin position="47"/>
        <end position="68"/>
    </location>
</feature>
<keyword evidence="2 6" id="KW-0812">Transmembrane</keyword>
<keyword evidence="4 6" id="KW-0472">Membrane</keyword>
<evidence type="ECO:0000256" key="3">
    <source>
        <dbReference type="ARBA" id="ARBA00022989"/>
    </source>
</evidence>
<feature type="domain" description="DUF5935" evidence="8">
    <location>
        <begin position="5"/>
        <end position="161"/>
    </location>
</feature>
<sequence>MGIPLRDVFVTVVVFYSLPFILRRPEIGILMWAWLGYMNPHKLSWQFAHDFPFAQIVALTTMFSLLISREPKRIPWTRETILLIIFNIWMFITTLFAMYPELAWGQWNKVWKIQLMTFVSMMIMTNRWRIQTWVWVIALSLGFYGFKGGVFTVLTGGAYAVYGPEGTFIGGNNEIGLALIMTVPLLRYCQLTTDHFWAKRLLLIGMILCVIAIVGTQSRGAFLGVAVMLMFLLRNSRHKWTLLIVMGLALPVIYTFMPESWHERMSTIKTYQQDGSAMGRINAWWMAFNLAKDRILGGGFECFRAPTFAMYAPDPRDVHDAHSIYFEVLGEQGFIGLALFLAIGYSAWRSCKWIMRQTKNWEDLRWVHDLGAMLQVSLVGYAVSGAFLGMAYFDLYYNLIALIVLAKEIAGKALKEQEAATEKKPPAALSFVVRPVRSGAARTTGPTSSGSRS</sequence>
<feature type="transmembrane region" description="Helical" evidence="6">
    <location>
        <begin position="366"/>
        <end position="389"/>
    </location>
</feature>
<dbReference type="InterPro" id="IPR051533">
    <property type="entry name" value="WaaL-like"/>
</dbReference>
<comment type="subcellular location">
    <subcellularLocation>
        <location evidence="1">Membrane</location>
        <topology evidence="1">Multi-pass membrane protein</topology>
    </subcellularLocation>
</comment>
<dbReference type="PANTHER" id="PTHR37422">
    <property type="entry name" value="TEICHURONIC ACID BIOSYNTHESIS PROTEIN TUAE"/>
    <property type="match status" value="1"/>
</dbReference>
<evidence type="ECO:0000256" key="2">
    <source>
        <dbReference type="ARBA" id="ARBA00022692"/>
    </source>
</evidence>
<evidence type="ECO:0000313" key="9">
    <source>
        <dbReference type="EMBL" id="BCX82145.1"/>
    </source>
</evidence>
<evidence type="ECO:0000259" key="8">
    <source>
        <dbReference type="Pfam" id="PF19358"/>
    </source>
</evidence>
<keyword evidence="10" id="KW-1185">Reference proteome</keyword>
<feature type="transmembrane region" description="Helical" evidence="6">
    <location>
        <begin position="12"/>
        <end position="35"/>
    </location>
</feature>
<feature type="compositionally biased region" description="Low complexity" evidence="5">
    <location>
        <begin position="438"/>
        <end position="453"/>
    </location>
</feature>
<dbReference type="InterPro" id="IPR045979">
    <property type="entry name" value="DUF5935"/>
</dbReference>
<dbReference type="KEGG" id="mcau:MIT9_P1730"/>
<dbReference type="PANTHER" id="PTHR37422:SF13">
    <property type="entry name" value="LIPOPOLYSACCHARIDE BIOSYNTHESIS PROTEIN PA4999-RELATED"/>
    <property type="match status" value="1"/>
</dbReference>
<proteinExistence type="predicted"/>
<dbReference type="AlphaFoldDB" id="A0AAU9CGN2"/>
<accession>A0AAU9CGN2</accession>
<protein>
    <submittedName>
        <fullName evidence="9">Inorganic carbon (Hco3(-)) transporter</fullName>
    </submittedName>
</protein>
<feature type="region of interest" description="Disordered" evidence="5">
    <location>
        <begin position="433"/>
        <end position="453"/>
    </location>
</feature>
<keyword evidence="3 6" id="KW-1133">Transmembrane helix</keyword>
<reference evidence="10" key="1">
    <citation type="journal article" date="2024" name="Int. J. Syst. Evol. Microbiol.">
        <title>Methylomarinovum tepidoasis sp. nov., a moderately thermophilic methanotroph of the family Methylothermaceae isolated from a deep-sea hydrothermal field.</title>
        <authorList>
            <person name="Hirayama H."/>
            <person name="Takaki Y."/>
            <person name="Abe M."/>
            <person name="Miyazaki M."/>
            <person name="Uematsu K."/>
            <person name="Matsui Y."/>
            <person name="Takai K."/>
        </authorList>
    </citation>
    <scope>NUCLEOTIDE SEQUENCE [LARGE SCALE GENOMIC DNA]</scope>
    <source>
        <strain evidence="10">IT-9</strain>
    </source>
</reference>
<feature type="transmembrane region" description="Helical" evidence="6">
    <location>
        <begin position="80"/>
        <end position="99"/>
    </location>
</feature>
<dbReference type="Pfam" id="PF04932">
    <property type="entry name" value="Wzy_C"/>
    <property type="match status" value="1"/>
</dbReference>
<evidence type="ECO:0000256" key="4">
    <source>
        <dbReference type="ARBA" id="ARBA00023136"/>
    </source>
</evidence>
<dbReference type="NCBIfam" id="TIGR03097">
    <property type="entry name" value="PEP_O_lig_1"/>
    <property type="match status" value="1"/>
</dbReference>
<dbReference type="InterPro" id="IPR017528">
    <property type="entry name" value="CHP03097O-antigen_lig-rel"/>
</dbReference>
<feature type="transmembrane region" description="Helical" evidence="6">
    <location>
        <begin position="135"/>
        <end position="162"/>
    </location>
</feature>
<dbReference type="InterPro" id="IPR007016">
    <property type="entry name" value="O-antigen_ligase-rel_domated"/>
</dbReference>
<gene>
    <name evidence="9" type="ORF">MIT9_P1730</name>
</gene>
<feature type="domain" description="O-antigen ligase-related" evidence="7">
    <location>
        <begin position="205"/>
        <end position="341"/>
    </location>
</feature>
<evidence type="ECO:0000313" key="10">
    <source>
        <dbReference type="Proteomes" id="UP001321825"/>
    </source>
</evidence>
<feature type="transmembrane region" description="Helical" evidence="6">
    <location>
        <begin position="201"/>
        <end position="233"/>
    </location>
</feature>
<dbReference type="Pfam" id="PF19358">
    <property type="entry name" value="DUF5935"/>
    <property type="match status" value="1"/>
</dbReference>
<name>A0AAU9CGN2_9GAMM</name>
<dbReference type="GO" id="GO:0016020">
    <property type="term" value="C:membrane"/>
    <property type="evidence" value="ECO:0007669"/>
    <property type="project" value="UniProtKB-SubCell"/>
</dbReference>